<gene>
    <name evidence="1" type="ORF">HNY73_009839</name>
</gene>
<reference evidence="1" key="1">
    <citation type="journal article" date="2020" name="bioRxiv">
        <title>Chromosome-level reference genome of the European wasp spider Argiope bruennichi: a resource for studies on range expansion and evolutionary adaptation.</title>
        <authorList>
            <person name="Sheffer M.M."/>
            <person name="Hoppe A."/>
            <person name="Krehenwinkel H."/>
            <person name="Uhl G."/>
            <person name="Kuss A.W."/>
            <person name="Jensen L."/>
            <person name="Jensen C."/>
            <person name="Gillespie R.G."/>
            <person name="Hoff K.J."/>
            <person name="Prost S."/>
        </authorList>
    </citation>
    <scope>NUCLEOTIDE SEQUENCE</scope>
</reference>
<protein>
    <submittedName>
        <fullName evidence="1">Uncharacterized protein</fullName>
    </submittedName>
</protein>
<proteinExistence type="predicted"/>
<sequence>MWILEILKPDLSNEFTTFSLRRRTGDQLESWRPGSKPGRQCASRGLFTHSCVPKTVDVEPIAVGDTGGTIRHSSLCDGPGASVTPFSIIWRFLAI</sequence>
<dbReference type="EMBL" id="JABXBU010000015">
    <property type="protein sequence ID" value="KAF8788323.1"/>
    <property type="molecule type" value="Genomic_DNA"/>
</dbReference>
<organism evidence="1 2">
    <name type="scientific">Argiope bruennichi</name>
    <name type="common">Wasp spider</name>
    <name type="synonym">Aranea bruennichi</name>
    <dbReference type="NCBI Taxonomy" id="94029"/>
    <lineage>
        <taxon>Eukaryota</taxon>
        <taxon>Metazoa</taxon>
        <taxon>Ecdysozoa</taxon>
        <taxon>Arthropoda</taxon>
        <taxon>Chelicerata</taxon>
        <taxon>Arachnida</taxon>
        <taxon>Araneae</taxon>
        <taxon>Araneomorphae</taxon>
        <taxon>Entelegynae</taxon>
        <taxon>Araneoidea</taxon>
        <taxon>Araneidae</taxon>
        <taxon>Argiope</taxon>
    </lineage>
</organism>
<accession>A0A8T0FHI1</accession>
<comment type="caution">
    <text evidence="1">The sequence shown here is derived from an EMBL/GenBank/DDBJ whole genome shotgun (WGS) entry which is preliminary data.</text>
</comment>
<dbReference type="Proteomes" id="UP000807504">
    <property type="component" value="Unassembled WGS sequence"/>
</dbReference>
<evidence type="ECO:0000313" key="1">
    <source>
        <dbReference type="EMBL" id="KAF8788323.1"/>
    </source>
</evidence>
<name>A0A8T0FHI1_ARGBR</name>
<reference evidence="1" key="2">
    <citation type="submission" date="2020-06" db="EMBL/GenBank/DDBJ databases">
        <authorList>
            <person name="Sheffer M."/>
        </authorList>
    </citation>
    <scope>NUCLEOTIDE SEQUENCE</scope>
</reference>
<keyword evidence="2" id="KW-1185">Reference proteome</keyword>
<dbReference type="AlphaFoldDB" id="A0A8T0FHI1"/>
<evidence type="ECO:0000313" key="2">
    <source>
        <dbReference type="Proteomes" id="UP000807504"/>
    </source>
</evidence>